<evidence type="ECO:0000313" key="2">
    <source>
        <dbReference type="Proteomes" id="UP000603227"/>
    </source>
</evidence>
<dbReference type="AlphaFoldDB" id="A0A918Z219"/>
<sequence>MPRSIRDILAQTAPPDAFTDQDVAGLKQEVVREVTATLMFGTRLAPDDRFPIMLDRADIDLQALATELLYSDDAGAHLAKFTEEPADVDGALHFACLLSLADSAEGAQWWWQFAAGAGNATAAYCLHLFHLGRGELRDADHWAHQAATLDTHIHLTPFSRRRTPRHRPTLALREAVGRLKVNEVEEWGFRVLRPDSRLAHQIEELADAP</sequence>
<reference evidence="1" key="1">
    <citation type="journal article" date="2014" name="Int. J. Syst. Evol. Microbiol.">
        <title>Complete genome sequence of Corynebacterium casei LMG S-19264T (=DSM 44701T), isolated from a smear-ripened cheese.</title>
        <authorList>
            <consortium name="US DOE Joint Genome Institute (JGI-PGF)"/>
            <person name="Walter F."/>
            <person name="Albersmeier A."/>
            <person name="Kalinowski J."/>
            <person name="Ruckert C."/>
        </authorList>
    </citation>
    <scope>NUCLEOTIDE SEQUENCE</scope>
    <source>
        <strain evidence="1">CGMCC 4.7403</strain>
    </source>
</reference>
<name>A0A918Z219_9ACTN</name>
<organism evidence="1 2">
    <name type="scientific">Streptomyces capitiformicae</name>
    <dbReference type="NCBI Taxonomy" id="2014920"/>
    <lineage>
        <taxon>Bacteria</taxon>
        <taxon>Bacillati</taxon>
        <taxon>Actinomycetota</taxon>
        <taxon>Actinomycetes</taxon>
        <taxon>Kitasatosporales</taxon>
        <taxon>Streptomycetaceae</taxon>
        <taxon>Streptomyces</taxon>
    </lineage>
</organism>
<accession>A0A918Z219</accession>
<dbReference type="EMBL" id="BNAT01000019">
    <property type="protein sequence ID" value="GHE33881.1"/>
    <property type="molecule type" value="Genomic_DNA"/>
</dbReference>
<proteinExistence type="predicted"/>
<comment type="caution">
    <text evidence="1">The sequence shown here is derived from an EMBL/GenBank/DDBJ whole genome shotgun (WGS) entry which is preliminary data.</text>
</comment>
<gene>
    <name evidence="1" type="ORF">GCM10017771_51150</name>
</gene>
<dbReference type="Proteomes" id="UP000603227">
    <property type="component" value="Unassembled WGS sequence"/>
</dbReference>
<keyword evidence="2" id="KW-1185">Reference proteome</keyword>
<evidence type="ECO:0000313" key="1">
    <source>
        <dbReference type="EMBL" id="GHE33881.1"/>
    </source>
</evidence>
<dbReference type="RefSeq" id="WP_189784794.1">
    <property type="nucleotide sequence ID" value="NZ_BNAT01000019.1"/>
</dbReference>
<protein>
    <submittedName>
        <fullName evidence="1">Uncharacterized protein</fullName>
    </submittedName>
</protein>
<reference evidence="1" key="2">
    <citation type="submission" date="2020-09" db="EMBL/GenBank/DDBJ databases">
        <authorList>
            <person name="Sun Q."/>
            <person name="Zhou Y."/>
        </authorList>
    </citation>
    <scope>NUCLEOTIDE SEQUENCE</scope>
    <source>
        <strain evidence="1">CGMCC 4.7403</strain>
    </source>
</reference>